<comment type="caution">
    <text evidence="6">The sequence shown here is derived from an EMBL/GenBank/DDBJ whole genome shotgun (WGS) entry which is preliminary data.</text>
</comment>
<dbReference type="PANTHER" id="PTHR33514:SF13">
    <property type="entry name" value="PROTEIN ABCI12, CHLOROPLASTIC"/>
    <property type="match status" value="1"/>
</dbReference>
<sequence>MTAAPAAAGLYAPGDSWLHRAPAGAKLAALVAAVSAVVAAANLPAALAAAGAGAALYPLCGLGVRPIWRTLRALAPFLVLIALFQLLAGDAWAAARLCAQLAGAVLLSGLVTATTRVSAMLALFERLARPLTVFGADPRRVGLVLALTIRCIPMVAESWRASREAYIARGLRGRPHVLVVPVVVGLLRSAEAMGEALTARGID</sequence>
<protein>
    <submittedName>
        <fullName evidence="6">Biotin transport system permease protein</fullName>
    </submittedName>
</protein>
<dbReference type="GO" id="GO:0005886">
    <property type="term" value="C:plasma membrane"/>
    <property type="evidence" value="ECO:0007669"/>
    <property type="project" value="TreeGrafter"/>
</dbReference>
<gene>
    <name evidence="6" type="ORF">HNR12_001905</name>
</gene>
<dbReference type="PANTHER" id="PTHR33514">
    <property type="entry name" value="PROTEIN ABCI12, CHLOROPLASTIC"/>
    <property type="match status" value="1"/>
</dbReference>
<dbReference type="Proteomes" id="UP000575985">
    <property type="component" value="Unassembled WGS sequence"/>
</dbReference>
<name>A0A853BJE9_9ACTN</name>
<keyword evidence="2 5" id="KW-0812">Transmembrane</keyword>
<evidence type="ECO:0000313" key="7">
    <source>
        <dbReference type="Proteomes" id="UP000575985"/>
    </source>
</evidence>
<evidence type="ECO:0000313" key="6">
    <source>
        <dbReference type="EMBL" id="NYI95628.1"/>
    </source>
</evidence>
<reference evidence="6 7" key="1">
    <citation type="submission" date="2020-07" db="EMBL/GenBank/DDBJ databases">
        <title>Sequencing the genomes of 1000 actinobacteria strains.</title>
        <authorList>
            <person name="Klenk H.-P."/>
        </authorList>
    </citation>
    <scope>NUCLEOTIDE SEQUENCE [LARGE SCALE GENOMIC DNA]</scope>
    <source>
        <strain evidence="6 7">DSM 45927</strain>
    </source>
</reference>
<keyword evidence="3 5" id="KW-1133">Transmembrane helix</keyword>
<keyword evidence="7" id="KW-1185">Reference proteome</keyword>
<organism evidence="6 7">
    <name type="scientific">Streptomonospora nanhaiensis</name>
    <dbReference type="NCBI Taxonomy" id="1323731"/>
    <lineage>
        <taxon>Bacteria</taxon>
        <taxon>Bacillati</taxon>
        <taxon>Actinomycetota</taxon>
        <taxon>Actinomycetes</taxon>
        <taxon>Streptosporangiales</taxon>
        <taxon>Nocardiopsidaceae</taxon>
        <taxon>Streptomonospora</taxon>
    </lineage>
</organism>
<evidence type="ECO:0000256" key="4">
    <source>
        <dbReference type="ARBA" id="ARBA00023136"/>
    </source>
</evidence>
<evidence type="ECO:0000256" key="1">
    <source>
        <dbReference type="ARBA" id="ARBA00004141"/>
    </source>
</evidence>
<dbReference type="Pfam" id="PF02361">
    <property type="entry name" value="CbiQ"/>
    <property type="match status" value="1"/>
</dbReference>
<dbReference type="RefSeq" id="WP_179767121.1">
    <property type="nucleotide sequence ID" value="NZ_JACCFO010000001.1"/>
</dbReference>
<proteinExistence type="predicted"/>
<evidence type="ECO:0000256" key="5">
    <source>
        <dbReference type="SAM" id="Phobius"/>
    </source>
</evidence>
<comment type="subcellular location">
    <subcellularLocation>
        <location evidence="1">Membrane</location>
        <topology evidence="1">Multi-pass membrane protein</topology>
    </subcellularLocation>
</comment>
<feature type="transmembrane region" description="Helical" evidence="5">
    <location>
        <begin position="71"/>
        <end position="95"/>
    </location>
</feature>
<feature type="transmembrane region" description="Helical" evidence="5">
    <location>
        <begin position="27"/>
        <end position="59"/>
    </location>
</feature>
<accession>A0A853BJE9</accession>
<evidence type="ECO:0000256" key="3">
    <source>
        <dbReference type="ARBA" id="ARBA00022989"/>
    </source>
</evidence>
<keyword evidence="4 5" id="KW-0472">Membrane</keyword>
<dbReference type="CDD" id="cd16914">
    <property type="entry name" value="EcfT"/>
    <property type="match status" value="1"/>
</dbReference>
<dbReference type="AlphaFoldDB" id="A0A853BJE9"/>
<dbReference type="InterPro" id="IPR003339">
    <property type="entry name" value="ABC/ECF_trnsptr_transmembrane"/>
</dbReference>
<evidence type="ECO:0000256" key="2">
    <source>
        <dbReference type="ARBA" id="ARBA00022692"/>
    </source>
</evidence>
<feature type="transmembrane region" description="Helical" evidence="5">
    <location>
        <begin position="101"/>
        <end position="124"/>
    </location>
</feature>
<dbReference type="EMBL" id="JACCFO010000001">
    <property type="protein sequence ID" value="NYI95628.1"/>
    <property type="molecule type" value="Genomic_DNA"/>
</dbReference>